<evidence type="ECO:0000313" key="1">
    <source>
        <dbReference type="EMBL" id="MFL9843298.1"/>
    </source>
</evidence>
<sequence length="84" mass="9222">MSEFVSIGSKITVASIREYLFANKIEKGDSLIVSPADYEHLIEDSKRSGEPVQVPLNILGVLLVKDNTGNVPVGKLRIVKNEKI</sequence>
<gene>
    <name evidence="1" type="ORF">ABS766_02590</name>
</gene>
<accession>A0ABW8YSP0</accession>
<dbReference type="RefSeq" id="WP_408083543.1">
    <property type="nucleotide sequence ID" value="NZ_JBELPZ010000002.1"/>
</dbReference>
<keyword evidence="2" id="KW-1185">Reference proteome</keyword>
<reference evidence="1 2" key="1">
    <citation type="submission" date="2024-06" db="EMBL/GenBank/DDBJ databases">
        <authorList>
            <person name="Kaempfer P."/>
            <person name="Viver T."/>
        </authorList>
    </citation>
    <scope>NUCLEOTIDE SEQUENCE [LARGE SCALE GENOMIC DNA]</scope>
    <source>
        <strain evidence="1 2">ST-119</strain>
    </source>
</reference>
<dbReference type="Proteomes" id="UP001629156">
    <property type="component" value="Unassembled WGS sequence"/>
</dbReference>
<name>A0ABW8YSP0_9FLAO</name>
<organism evidence="1 2">
    <name type="scientific">Flavobacterium rhizosphaerae</name>
    <dbReference type="NCBI Taxonomy" id="3163298"/>
    <lineage>
        <taxon>Bacteria</taxon>
        <taxon>Pseudomonadati</taxon>
        <taxon>Bacteroidota</taxon>
        <taxon>Flavobacteriia</taxon>
        <taxon>Flavobacteriales</taxon>
        <taxon>Flavobacteriaceae</taxon>
        <taxon>Flavobacterium</taxon>
    </lineage>
</organism>
<evidence type="ECO:0000313" key="2">
    <source>
        <dbReference type="Proteomes" id="UP001629156"/>
    </source>
</evidence>
<proteinExistence type="predicted"/>
<comment type="caution">
    <text evidence="1">The sequence shown here is derived from an EMBL/GenBank/DDBJ whole genome shotgun (WGS) entry which is preliminary data.</text>
</comment>
<dbReference type="EMBL" id="JBELPZ010000002">
    <property type="protein sequence ID" value="MFL9843298.1"/>
    <property type="molecule type" value="Genomic_DNA"/>
</dbReference>
<protein>
    <submittedName>
        <fullName evidence="1">Uncharacterized protein</fullName>
    </submittedName>
</protein>